<feature type="region of interest" description="Disordered" evidence="1">
    <location>
        <begin position="127"/>
        <end position="174"/>
    </location>
</feature>
<dbReference type="OrthoDB" id="2349711at2759"/>
<protein>
    <submittedName>
        <fullName evidence="2">Uncharacterized protein</fullName>
    </submittedName>
</protein>
<accession>A0A015LER6</accession>
<name>A0A015LER6_RHIIW</name>
<keyword evidence="3" id="KW-1185">Reference proteome</keyword>
<evidence type="ECO:0000313" key="2">
    <source>
        <dbReference type="EMBL" id="EXX53323.1"/>
    </source>
</evidence>
<gene>
    <name evidence="2" type="ORF">RirG_245040</name>
</gene>
<sequence>MVRHLQLLDNPIVSKLKQSELNPIMLENAYHSPEKSEVDSDNDSNENRIIIRDIKWRSDCLRMFLRDYLDVLFYQQTVDKRRRKRVFDNSQYALGEETAPLNAPQWTRSEYKGLMLSIITGKLKKYRENDDDDDIGHHSRKKPKSVEGIHDDDDDIGHHSRKKPKSVEGIHNVK</sequence>
<dbReference type="AlphaFoldDB" id="A0A015LER6"/>
<reference evidence="2 3" key="1">
    <citation type="submission" date="2014-02" db="EMBL/GenBank/DDBJ databases">
        <title>Single nucleus genome sequencing reveals high similarity among nuclei of an endomycorrhizal fungus.</title>
        <authorList>
            <person name="Lin K."/>
            <person name="Geurts R."/>
            <person name="Zhang Z."/>
            <person name="Limpens E."/>
            <person name="Saunders D.G."/>
            <person name="Mu D."/>
            <person name="Pang E."/>
            <person name="Cao H."/>
            <person name="Cha H."/>
            <person name="Lin T."/>
            <person name="Zhou Q."/>
            <person name="Shang Y."/>
            <person name="Li Y."/>
            <person name="Ivanov S."/>
            <person name="Sharma T."/>
            <person name="Velzen R.V."/>
            <person name="Ruijter N.D."/>
            <person name="Aanen D.K."/>
            <person name="Win J."/>
            <person name="Kamoun S."/>
            <person name="Bisseling T."/>
            <person name="Huang S."/>
        </authorList>
    </citation>
    <scope>NUCLEOTIDE SEQUENCE [LARGE SCALE GENOMIC DNA]</scope>
    <source>
        <strain evidence="3">DAOM197198w</strain>
    </source>
</reference>
<proteinExistence type="predicted"/>
<dbReference type="HOGENOM" id="CLU_131669_0_0_1"/>
<organism evidence="2 3">
    <name type="scientific">Rhizophagus irregularis (strain DAOM 197198w)</name>
    <name type="common">Glomus intraradices</name>
    <dbReference type="NCBI Taxonomy" id="1432141"/>
    <lineage>
        <taxon>Eukaryota</taxon>
        <taxon>Fungi</taxon>
        <taxon>Fungi incertae sedis</taxon>
        <taxon>Mucoromycota</taxon>
        <taxon>Glomeromycotina</taxon>
        <taxon>Glomeromycetes</taxon>
        <taxon>Glomerales</taxon>
        <taxon>Glomeraceae</taxon>
        <taxon>Rhizophagus</taxon>
    </lineage>
</organism>
<evidence type="ECO:0000313" key="3">
    <source>
        <dbReference type="Proteomes" id="UP000022910"/>
    </source>
</evidence>
<evidence type="ECO:0000256" key="1">
    <source>
        <dbReference type="SAM" id="MobiDB-lite"/>
    </source>
</evidence>
<dbReference type="EMBL" id="JEMT01028985">
    <property type="protein sequence ID" value="EXX53323.1"/>
    <property type="molecule type" value="Genomic_DNA"/>
</dbReference>
<comment type="caution">
    <text evidence="2">The sequence shown here is derived from an EMBL/GenBank/DDBJ whole genome shotgun (WGS) entry which is preliminary data.</text>
</comment>
<dbReference type="Proteomes" id="UP000022910">
    <property type="component" value="Unassembled WGS sequence"/>
</dbReference>